<evidence type="ECO:0000313" key="2">
    <source>
        <dbReference type="EMBL" id="KZV23625.1"/>
    </source>
</evidence>
<feature type="region of interest" description="Disordered" evidence="1">
    <location>
        <begin position="106"/>
        <end position="129"/>
    </location>
</feature>
<feature type="region of interest" description="Disordered" evidence="1">
    <location>
        <begin position="59"/>
        <end position="80"/>
    </location>
</feature>
<evidence type="ECO:0000313" key="3">
    <source>
        <dbReference type="Proteomes" id="UP000250235"/>
    </source>
</evidence>
<proteinExistence type="predicted"/>
<keyword evidence="3" id="KW-1185">Reference proteome</keyword>
<dbReference type="Proteomes" id="UP000250235">
    <property type="component" value="Unassembled WGS sequence"/>
</dbReference>
<feature type="compositionally biased region" description="Basic and acidic residues" evidence="1">
    <location>
        <begin position="113"/>
        <end position="127"/>
    </location>
</feature>
<evidence type="ECO:0000256" key="1">
    <source>
        <dbReference type="SAM" id="MobiDB-lite"/>
    </source>
</evidence>
<dbReference type="AlphaFoldDB" id="A0A2Z7AP84"/>
<sequence length="266" mass="29084">MMSLFDLQDVCIVIGSLATLDSPMVVDLIVIYGLKGPYCTLTTTNWFLQALSVIPRGSWRDDGRPPPPLANDAIDPPKRRRRPPPLAVYYVIGLVSITAMRRNLPPPTVKCRFPRETGRSQEPRRQQDNNQRTPYEWFVVALVMSLFDLQDVCIAIGSIATLDLPMVVDLIGIYGLKGPYCTLTTTNWFLQALSVIPRGSWGDVARRFTMIRWAALETAAPLLSQAAAAAAVCAAAAPPSSPENCFRPIGRGESVRADLVSPSSAG</sequence>
<accession>A0A2Z7AP84</accession>
<protein>
    <submittedName>
        <fullName evidence="2">Uncharacterized protein</fullName>
    </submittedName>
</protein>
<reference evidence="2 3" key="1">
    <citation type="journal article" date="2015" name="Proc. Natl. Acad. Sci. U.S.A.">
        <title>The resurrection genome of Boea hygrometrica: A blueprint for survival of dehydration.</title>
        <authorList>
            <person name="Xiao L."/>
            <person name="Yang G."/>
            <person name="Zhang L."/>
            <person name="Yang X."/>
            <person name="Zhao S."/>
            <person name="Ji Z."/>
            <person name="Zhou Q."/>
            <person name="Hu M."/>
            <person name="Wang Y."/>
            <person name="Chen M."/>
            <person name="Xu Y."/>
            <person name="Jin H."/>
            <person name="Xiao X."/>
            <person name="Hu G."/>
            <person name="Bao F."/>
            <person name="Hu Y."/>
            <person name="Wan P."/>
            <person name="Li L."/>
            <person name="Deng X."/>
            <person name="Kuang T."/>
            <person name="Xiang C."/>
            <person name="Zhu J.K."/>
            <person name="Oliver M.J."/>
            <person name="He Y."/>
        </authorList>
    </citation>
    <scope>NUCLEOTIDE SEQUENCE [LARGE SCALE GENOMIC DNA]</scope>
    <source>
        <strain evidence="3">cv. XS01</strain>
    </source>
</reference>
<organism evidence="2 3">
    <name type="scientific">Dorcoceras hygrometricum</name>
    <dbReference type="NCBI Taxonomy" id="472368"/>
    <lineage>
        <taxon>Eukaryota</taxon>
        <taxon>Viridiplantae</taxon>
        <taxon>Streptophyta</taxon>
        <taxon>Embryophyta</taxon>
        <taxon>Tracheophyta</taxon>
        <taxon>Spermatophyta</taxon>
        <taxon>Magnoliopsida</taxon>
        <taxon>eudicotyledons</taxon>
        <taxon>Gunneridae</taxon>
        <taxon>Pentapetalae</taxon>
        <taxon>asterids</taxon>
        <taxon>lamiids</taxon>
        <taxon>Lamiales</taxon>
        <taxon>Gesneriaceae</taxon>
        <taxon>Didymocarpoideae</taxon>
        <taxon>Trichosporeae</taxon>
        <taxon>Loxocarpinae</taxon>
        <taxon>Dorcoceras</taxon>
    </lineage>
</organism>
<name>A0A2Z7AP84_9LAMI</name>
<dbReference type="EMBL" id="KV013426">
    <property type="protein sequence ID" value="KZV23625.1"/>
    <property type="molecule type" value="Genomic_DNA"/>
</dbReference>
<gene>
    <name evidence="2" type="ORF">F511_33961</name>
</gene>